<dbReference type="InterPro" id="IPR008875">
    <property type="entry name" value="TraX"/>
</dbReference>
<evidence type="ECO:0008006" key="5">
    <source>
        <dbReference type="Google" id="ProtNLM"/>
    </source>
</evidence>
<feature type="transmembrane region" description="Helical" evidence="1">
    <location>
        <begin position="104"/>
        <end position="121"/>
    </location>
</feature>
<gene>
    <name evidence="3" type="ORF">PS652_00374</name>
    <name evidence="2" type="ORF">PS652_02262</name>
</gene>
<dbReference type="AlphaFoldDB" id="A0A5E6PJ59"/>
<dbReference type="EMBL" id="OZ024668">
    <property type="protein sequence ID" value="CAK9889433.1"/>
    <property type="molecule type" value="Genomic_DNA"/>
</dbReference>
<feature type="transmembrane region" description="Helical" evidence="1">
    <location>
        <begin position="45"/>
        <end position="68"/>
    </location>
</feature>
<keyword evidence="1" id="KW-1133">Transmembrane helix</keyword>
<evidence type="ECO:0000313" key="4">
    <source>
        <dbReference type="Proteomes" id="UP000326595"/>
    </source>
</evidence>
<reference evidence="2 4" key="2">
    <citation type="submission" date="2024-03" db="EMBL/GenBank/DDBJ databases">
        <authorList>
            <person name="Alaster D. Moffat"/>
            <person name="Govind Chandra"/>
            <person name="Andrew W. Truman"/>
        </authorList>
    </citation>
    <scope>NUCLEOTIDE SEQUENCE [LARGE SCALE GENOMIC DNA]</scope>
    <source>
        <strain evidence="2">PS652</strain>
    </source>
</reference>
<keyword evidence="1" id="KW-0472">Membrane</keyword>
<feature type="transmembrane region" description="Helical" evidence="1">
    <location>
        <begin position="195"/>
        <end position="218"/>
    </location>
</feature>
<protein>
    <recommendedName>
        <fullName evidence="5">Conjugal transfer protein TraX</fullName>
    </recommendedName>
</protein>
<evidence type="ECO:0000256" key="1">
    <source>
        <dbReference type="SAM" id="Phobius"/>
    </source>
</evidence>
<sequence length="248" mass="27519">MLTGIDMTAPHTHQRDTGLDLLKWLAILTMVADHLRFLWPEQVWLFIVGRLAFPWFCLAIAANVTRSAPGQAFSQANGRYLMWLVLFSLLSEAPYRWLNVDSPTLSVMPTLTLGLLIAWGVHHRSHTAALVALGALIASTGAAEVLMYGMPGVLLPAAFVLALRLRGLAWLLPGVTAAAANLTDHWLQRHTVHPLALMALGMAFCAAPLGLAMLRHAWPQRIWRVGRWGYWFYPLHLALIKALIELGR</sequence>
<evidence type="ECO:0000313" key="2">
    <source>
        <dbReference type="EMBL" id="CAK9889433.1"/>
    </source>
</evidence>
<reference evidence="3" key="1">
    <citation type="submission" date="2019-09" db="EMBL/GenBank/DDBJ databases">
        <authorList>
            <person name="Chandra G."/>
            <person name="Truman W A."/>
        </authorList>
    </citation>
    <scope>NUCLEOTIDE SEQUENCE [LARGE SCALE GENOMIC DNA]</scope>
    <source>
        <strain evidence="3">PS652</strain>
    </source>
</reference>
<dbReference type="Proteomes" id="UP000326595">
    <property type="component" value="Chromosome"/>
</dbReference>
<feature type="transmembrane region" description="Helical" evidence="1">
    <location>
        <begin position="80"/>
        <end position="98"/>
    </location>
</feature>
<organism evidence="3">
    <name type="scientific">Pseudomonas fluorescens</name>
    <dbReference type="NCBI Taxonomy" id="294"/>
    <lineage>
        <taxon>Bacteria</taxon>
        <taxon>Pseudomonadati</taxon>
        <taxon>Pseudomonadota</taxon>
        <taxon>Gammaproteobacteria</taxon>
        <taxon>Pseudomonadales</taxon>
        <taxon>Pseudomonadaceae</taxon>
        <taxon>Pseudomonas</taxon>
    </lineage>
</organism>
<feature type="transmembrane region" description="Helical" evidence="1">
    <location>
        <begin position="128"/>
        <end position="148"/>
    </location>
</feature>
<accession>A0A5E6PJ59</accession>
<proteinExistence type="predicted"/>
<keyword evidence="1" id="KW-0812">Transmembrane</keyword>
<dbReference type="Pfam" id="PF05857">
    <property type="entry name" value="TraX"/>
    <property type="match status" value="1"/>
</dbReference>
<dbReference type="EMBL" id="CABVHG010000002">
    <property type="protein sequence ID" value="VVM43137.1"/>
    <property type="molecule type" value="Genomic_DNA"/>
</dbReference>
<evidence type="ECO:0000313" key="3">
    <source>
        <dbReference type="EMBL" id="VVM43137.1"/>
    </source>
</evidence>
<name>A0A5E6PJ59_PSEFL</name>